<feature type="region of interest" description="Disordered" evidence="1">
    <location>
        <begin position="9"/>
        <end position="35"/>
    </location>
</feature>
<accession>A0ABX6F2A6</accession>
<dbReference type="Proteomes" id="UP000422736">
    <property type="component" value="Chromosome 7"/>
</dbReference>
<gene>
    <name evidence="3" type="ORF">FIM1_4485</name>
</gene>
<keyword evidence="4" id="KW-1185">Reference proteome</keyword>
<keyword evidence="2" id="KW-1133">Transmembrane helix</keyword>
<feature type="transmembrane region" description="Helical" evidence="2">
    <location>
        <begin position="88"/>
        <end position="107"/>
    </location>
</feature>
<organism evidence="3 4">
    <name type="scientific">Kluyveromyces marxianus</name>
    <name type="common">Yeast</name>
    <name type="synonym">Candida kefyr</name>
    <dbReference type="NCBI Taxonomy" id="4911"/>
    <lineage>
        <taxon>Eukaryota</taxon>
        <taxon>Fungi</taxon>
        <taxon>Dikarya</taxon>
        <taxon>Ascomycota</taxon>
        <taxon>Saccharomycotina</taxon>
        <taxon>Saccharomycetes</taxon>
        <taxon>Saccharomycetales</taxon>
        <taxon>Saccharomycetaceae</taxon>
        <taxon>Kluyveromyces</taxon>
    </lineage>
</organism>
<name>A0ABX6F2A6_KLUMA</name>
<feature type="transmembrane region" description="Helical" evidence="2">
    <location>
        <begin position="151"/>
        <end position="170"/>
    </location>
</feature>
<evidence type="ECO:0000313" key="4">
    <source>
        <dbReference type="Proteomes" id="UP000422736"/>
    </source>
</evidence>
<reference evidence="3 4" key="1">
    <citation type="submission" date="2016-03" db="EMBL/GenBank/DDBJ databases">
        <title>How can Kluyveromyces marxianus grow so fast - potential evolutionary course in Saccharomyces Complex revealed by comparative genomics.</title>
        <authorList>
            <person name="Mo W."/>
            <person name="Lu W."/>
            <person name="Yang X."/>
            <person name="Qi J."/>
            <person name="Lv H."/>
        </authorList>
    </citation>
    <scope>NUCLEOTIDE SEQUENCE [LARGE SCALE GENOMIC DNA]</scope>
    <source>
        <strain evidence="3 4">FIM1</strain>
    </source>
</reference>
<protein>
    <submittedName>
        <fullName evidence="3">Uncharacterized protein</fullName>
    </submittedName>
</protein>
<proteinExistence type="predicted"/>
<evidence type="ECO:0000313" key="3">
    <source>
        <dbReference type="EMBL" id="QGN18162.1"/>
    </source>
</evidence>
<evidence type="ECO:0000256" key="2">
    <source>
        <dbReference type="SAM" id="Phobius"/>
    </source>
</evidence>
<dbReference type="EMBL" id="CP015061">
    <property type="protein sequence ID" value="QGN18162.1"/>
    <property type="molecule type" value="Genomic_DNA"/>
</dbReference>
<keyword evidence="2" id="KW-0472">Membrane</keyword>
<sequence length="214" mass="24352">MPYQLILLPSDDDSWERASEQPSGDDTPKRSVGKHQGPLRAMCVEKAMQRKHMERKRNDSPKQRRRGCADPMHVVLLFVQTDVEGVRFFGSCFFFLVFFWHFVVPLCGHCVNRNKKRCEIISELGPTRKWCLSSVDKLSLPRPSTSHAKGLLLYCFVCIANVLPMQWPAIGAVMSHYSALDPRPSTLGFCNRTGLKDPPRTRTHTYVSGSDGNW</sequence>
<evidence type="ECO:0000256" key="1">
    <source>
        <dbReference type="SAM" id="MobiDB-lite"/>
    </source>
</evidence>
<keyword evidence="2" id="KW-0812">Transmembrane</keyword>